<gene>
    <name evidence="1" type="ORF">ACD_78C00352G0001</name>
</gene>
<name>K1YWD4_9BACT</name>
<protein>
    <submittedName>
        <fullName evidence="1">Uncharacterized protein</fullName>
    </submittedName>
</protein>
<organism evidence="1">
    <name type="scientific">uncultured bacterium</name>
    <name type="common">gcode 4</name>
    <dbReference type="NCBI Taxonomy" id="1234023"/>
    <lineage>
        <taxon>Bacteria</taxon>
        <taxon>environmental samples</taxon>
    </lineage>
</organism>
<evidence type="ECO:0000313" key="1">
    <source>
        <dbReference type="EMBL" id="EKD29569.1"/>
    </source>
</evidence>
<proteinExistence type="predicted"/>
<accession>K1YWD4</accession>
<sequence>MENVWKIKLTFKERMPKSEEEIPILRQYLTSFIGKIKEKMKKKTYPLQYIRILSIKARNEIIYLTR</sequence>
<comment type="caution">
    <text evidence="1">The sequence shown here is derived from an EMBL/GenBank/DDBJ whole genome shotgun (WGS) entry which is preliminary data.</text>
</comment>
<dbReference type="AlphaFoldDB" id="K1YWD4"/>
<reference evidence="1" key="1">
    <citation type="journal article" date="2012" name="Science">
        <title>Fermentation, hydrogen, and sulfur metabolism in multiple uncultivated bacterial phyla.</title>
        <authorList>
            <person name="Wrighton K.C."/>
            <person name="Thomas B.C."/>
            <person name="Sharon I."/>
            <person name="Miller C.S."/>
            <person name="Castelle C.J."/>
            <person name="VerBerkmoes N.C."/>
            <person name="Wilkins M.J."/>
            <person name="Hettich R.L."/>
            <person name="Lipton M.S."/>
            <person name="Williams K.H."/>
            <person name="Long P.E."/>
            <person name="Banfield J.F."/>
        </authorList>
    </citation>
    <scope>NUCLEOTIDE SEQUENCE [LARGE SCALE GENOMIC DNA]</scope>
</reference>
<dbReference type="EMBL" id="AMFJ01034352">
    <property type="protein sequence ID" value="EKD29569.1"/>
    <property type="molecule type" value="Genomic_DNA"/>
</dbReference>